<reference evidence="4" key="1">
    <citation type="journal article" date="2023" name="Comput. Struct. Biotechnol. J.">
        <title>Discovery of a novel marine Bacteroidetes with a rich repertoire of carbohydrate-active enzymes.</title>
        <authorList>
            <person name="Chen B."/>
            <person name="Liu G."/>
            <person name="Chen Q."/>
            <person name="Wang H."/>
            <person name="Liu L."/>
            <person name="Tang K."/>
        </authorList>
    </citation>
    <scope>NUCLEOTIDE SEQUENCE</scope>
    <source>
        <strain evidence="4">TK19036</strain>
    </source>
</reference>
<dbReference type="PANTHER" id="PTHR11092">
    <property type="entry name" value="SUGAR NUCLEOTIDE EPIMERASE RELATED"/>
    <property type="match status" value="1"/>
</dbReference>
<evidence type="ECO:0000313" key="4">
    <source>
        <dbReference type="EMBL" id="WKN38410.1"/>
    </source>
</evidence>
<dbReference type="PANTHER" id="PTHR11092:SF0">
    <property type="entry name" value="EPIMERASE FAMILY PROTEIN SDR39U1"/>
    <property type="match status" value="1"/>
</dbReference>
<evidence type="ECO:0000259" key="3">
    <source>
        <dbReference type="Pfam" id="PF08338"/>
    </source>
</evidence>
<dbReference type="NCBIfam" id="TIGR01777">
    <property type="entry name" value="yfcH"/>
    <property type="match status" value="1"/>
</dbReference>
<dbReference type="InterPro" id="IPR036291">
    <property type="entry name" value="NAD(P)-bd_dom_sf"/>
</dbReference>
<dbReference type="Pfam" id="PF08338">
    <property type="entry name" value="DUF1731"/>
    <property type="match status" value="1"/>
</dbReference>
<dbReference type="InterPro" id="IPR013549">
    <property type="entry name" value="DUF1731"/>
</dbReference>
<proteinExistence type="inferred from homology"/>
<name>A0AA49JHK3_9BACT</name>
<dbReference type="InterPro" id="IPR010099">
    <property type="entry name" value="SDR39U1"/>
</dbReference>
<protein>
    <submittedName>
        <fullName evidence="4">TIGR01777 family oxidoreductase</fullName>
    </submittedName>
</protein>
<evidence type="ECO:0000259" key="2">
    <source>
        <dbReference type="Pfam" id="PF01370"/>
    </source>
</evidence>
<organism evidence="4">
    <name type="scientific">Roseihalotalea indica</name>
    <dbReference type="NCBI Taxonomy" id="2867963"/>
    <lineage>
        <taxon>Bacteria</taxon>
        <taxon>Pseudomonadati</taxon>
        <taxon>Bacteroidota</taxon>
        <taxon>Cytophagia</taxon>
        <taxon>Cytophagales</taxon>
        <taxon>Catalimonadaceae</taxon>
        <taxon>Roseihalotalea</taxon>
    </lineage>
</organism>
<dbReference type="Pfam" id="PF01370">
    <property type="entry name" value="Epimerase"/>
    <property type="match status" value="1"/>
</dbReference>
<feature type="domain" description="DUF1731" evidence="3">
    <location>
        <begin position="255"/>
        <end position="301"/>
    </location>
</feature>
<feature type="domain" description="NAD-dependent epimerase/dehydratase" evidence="2">
    <location>
        <begin position="5"/>
        <end position="226"/>
    </location>
</feature>
<dbReference type="EMBL" id="CP120682">
    <property type="protein sequence ID" value="WKN38410.1"/>
    <property type="molecule type" value="Genomic_DNA"/>
</dbReference>
<accession>A0AA49JHK3</accession>
<dbReference type="Gene3D" id="3.40.50.720">
    <property type="entry name" value="NAD(P)-binding Rossmann-like Domain"/>
    <property type="match status" value="1"/>
</dbReference>
<dbReference type="SUPFAM" id="SSF51735">
    <property type="entry name" value="NAD(P)-binding Rossmann-fold domains"/>
    <property type="match status" value="1"/>
</dbReference>
<dbReference type="AlphaFoldDB" id="A0AA49JHK3"/>
<dbReference type="InterPro" id="IPR001509">
    <property type="entry name" value="Epimerase_deHydtase"/>
</dbReference>
<reference evidence="4" key="2">
    <citation type="journal article" date="2024" name="Antonie Van Leeuwenhoek">
        <title>Roseihalotalea indica gen. nov., sp. nov., a halophilic Bacteroidetes from mesopelagic Southwest Indian Ocean with higher carbohydrate metabolic potential.</title>
        <authorList>
            <person name="Chen B."/>
            <person name="Zhang M."/>
            <person name="Lin D."/>
            <person name="Ye J."/>
            <person name="Tang K."/>
        </authorList>
    </citation>
    <scope>NUCLEOTIDE SEQUENCE</scope>
    <source>
        <strain evidence="4">TK19036</strain>
    </source>
</reference>
<comment type="similarity">
    <text evidence="1">Belongs to the NAD(P)-dependent epimerase/dehydratase family. SDR39U1 subfamily.</text>
</comment>
<evidence type="ECO:0000256" key="1">
    <source>
        <dbReference type="ARBA" id="ARBA00009353"/>
    </source>
</evidence>
<gene>
    <name evidence="4" type="ORF">K4G66_06810</name>
</gene>
<sequence>MSATVLITGGTGMIGTRLTHLLQEKGYTVIHLSRSVSGNEPVKTYQWNIKEQTIDPEALIQTDYVIHLAGAGIADKRWTDQRKEVIIRSRTESARLIQRSIANLGSHSIKAFISASGMSYYGIDTGDAWVNEDSPMGDGFAAEVVRQWENAADEMSRLNLRVVKFRIGVVLSEKGGALPRLTQPIKLGAGAPLGRGGQYMSWIHLDDVCRLFIFAIKHENMQGVYNAVGPHPVTNQELTKAAADVLNRPLFLPNVPSFVLKLLFGEMAQVVLGGSRVSNHKIREAGFEFEHPALHPALADLLT</sequence>